<evidence type="ECO:0000313" key="2">
    <source>
        <dbReference type="Proteomes" id="UP000578112"/>
    </source>
</evidence>
<comment type="caution">
    <text evidence="1">The sequence shown here is derived from an EMBL/GenBank/DDBJ whole genome shotgun (WGS) entry which is preliminary data.</text>
</comment>
<dbReference type="SUPFAM" id="SSF55874">
    <property type="entry name" value="ATPase domain of HSP90 chaperone/DNA topoisomerase II/histidine kinase"/>
    <property type="match status" value="1"/>
</dbReference>
<dbReference type="AlphaFoldDB" id="A0A7W7HVG3"/>
<dbReference type="GO" id="GO:0016301">
    <property type="term" value="F:kinase activity"/>
    <property type="evidence" value="ECO:0007669"/>
    <property type="project" value="UniProtKB-KW"/>
</dbReference>
<sequence length="40" mass="4421">MSIVHRVLSRHGGRIWADSTPGAGATFFFTLTDRHAEPQP</sequence>
<dbReference type="Proteomes" id="UP000578112">
    <property type="component" value="Unassembled WGS sequence"/>
</dbReference>
<evidence type="ECO:0000313" key="1">
    <source>
        <dbReference type="EMBL" id="MBB4761485.1"/>
    </source>
</evidence>
<accession>A0A7W7HVG3</accession>
<proteinExistence type="predicted"/>
<dbReference type="Gene3D" id="3.30.565.10">
    <property type="entry name" value="Histidine kinase-like ATPase, C-terminal domain"/>
    <property type="match status" value="1"/>
</dbReference>
<gene>
    <name evidence="1" type="ORF">BJ971_002041</name>
</gene>
<dbReference type="InterPro" id="IPR036890">
    <property type="entry name" value="HATPase_C_sf"/>
</dbReference>
<keyword evidence="1" id="KW-0808">Transferase</keyword>
<name>A0A7W7HVG3_9ACTN</name>
<keyword evidence="2" id="KW-1185">Reference proteome</keyword>
<reference evidence="1 2" key="1">
    <citation type="submission" date="2020-08" db="EMBL/GenBank/DDBJ databases">
        <title>Sequencing the genomes of 1000 actinobacteria strains.</title>
        <authorList>
            <person name="Klenk H.-P."/>
        </authorList>
    </citation>
    <scope>NUCLEOTIDE SEQUENCE [LARGE SCALE GENOMIC DNA]</scope>
    <source>
        <strain evidence="1 2">DSM 43149</strain>
    </source>
</reference>
<keyword evidence="1" id="KW-0418">Kinase</keyword>
<organism evidence="1 2">
    <name type="scientific">Actinoplanes digitatis</name>
    <dbReference type="NCBI Taxonomy" id="1868"/>
    <lineage>
        <taxon>Bacteria</taxon>
        <taxon>Bacillati</taxon>
        <taxon>Actinomycetota</taxon>
        <taxon>Actinomycetes</taxon>
        <taxon>Micromonosporales</taxon>
        <taxon>Micromonosporaceae</taxon>
        <taxon>Actinoplanes</taxon>
    </lineage>
</organism>
<protein>
    <submittedName>
        <fullName evidence="1">Signal transduction histidine kinase</fullName>
    </submittedName>
</protein>
<dbReference type="EMBL" id="JACHNH010000001">
    <property type="protein sequence ID" value="MBB4761485.1"/>
    <property type="molecule type" value="Genomic_DNA"/>
</dbReference>